<dbReference type="Proteomes" id="UP001629367">
    <property type="component" value="Unassembled WGS sequence"/>
</dbReference>
<dbReference type="Pfam" id="PF19305">
    <property type="entry name" value="MmgE_PrpD_C"/>
    <property type="match status" value="1"/>
</dbReference>
<gene>
    <name evidence="4" type="ORF">PQQ68_02280</name>
</gene>
<evidence type="ECO:0000259" key="2">
    <source>
        <dbReference type="Pfam" id="PF03972"/>
    </source>
</evidence>
<comment type="similarity">
    <text evidence="1">Belongs to the PrpD family.</text>
</comment>
<dbReference type="EMBL" id="JAQQBZ010000001">
    <property type="protein sequence ID" value="MFM0591827.1"/>
    <property type="molecule type" value="Genomic_DNA"/>
</dbReference>
<dbReference type="InterPro" id="IPR045337">
    <property type="entry name" value="MmgE_PrpD_C"/>
</dbReference>
<accession>A0ABW9D1S5</accession>
<dbReference type="InterPro" id="IPR042183">
    <property type="entry name" value="MmgE/PrpD_sf_1"/>
</dbReference>
<feature type="domain" description="MmgE/PrpD C-terminal" evidence="3">
    <location>
        <begin position="257"/>
        <end position="414"/>
    </location>
</feature>
<dbReference type="InterPro" id="IPR036148">
    <property type="entry name" value="MmgE/PrpD_sf"/>
</dbReference>
<dbReference type="PANTHER" id="PTHR16943">
    <property type="entry name" value="2-METHYLCITRATE DEHYDRATASE-RELATED"/>
    <property type="match status" value="1"/>
</dbReference>
<sequence>MPHRPLRFIHDLAFEDLPQRVVEQARLCLIDLLGVALAGRKTPLSRIACDHAVDFFGAGTHASRLLFDGRLASPIGAGLAAAMTIDSLDGHDGHSETKGHIGVTALPALLALADLRRNMSGREFLTCLVLGYEFGTRAGISLHASASDYHTSGAWNALAAAALAARTLPLDARQTREALGIAEYHGPRSQMMRCIDHPTMVKDGSGWGCMAGLSAGFLARKGFTGAPAITVENDESRRHWNDLGERWRILEQYVKPYPVCRWAHPAIDAALALRREHGFSSAQIRAVRVSSFHQAIRLAHARPASTEEAQYSLLWSVAAALASGEVGIDAIMADNLAHPEVLRLSHAIETTESLEFSARFPQERWASVSVELIDGRRVESGPTRAQGDPDRPLDADAIRSKFRRFAASVCEASLVTELEDQVSELGTRHAPVARFLDLVLSRIRVA</sequence>
<dbReference type="Gene3D" id="3.30.1330.120">
    <property type="entry name" value="2-methylcitrate dehydratase PrpD"/>
    <property type="match status" value="1"/>
</dbReference>
<dbReference type="Pfam" id="PF03972">
    <property type="entry name" value="MmgE_PrpD_N"/>
    <property type="match status" value="1"/>
</dbReference>
<name>A0ABW9D1S5_9BURK</name>
<feature type="domain" description="MmgE/PrpD N-terminal" evidence="2">
    <location>
        <begin position="7"/>
        <end position="230"/>
    </location>
</feature>
<dbReference type="SUPFAM" id="SSF103378">
    <property type="entry name" value="2-methylcitrate dehydratase PrpD"/>
    <property type="match status" value="1"/>
</dbReference>
<evidence type="ECO:0000313" key="5">
    <source>
        <dbReference type="Proteomes" id="UP001629367"/>
    </source>
</evidence>
<dbReference type="InterPro" id="IPR042188">
    <property type="entry name" value="MmgE/PrpD_sf_2"/>
</dbReference>
<dbReference type="RefSeq" id="WP_408208622.1">
    <property type="nucleotide sequence ID" value="NZ_JAQQBZ010000001.1"/>
</dbReference>
<reference evidence="4 5" key="1">
    <citation type="journal article" date="2024" name="Chem. Sci.">
        <title>Discovery of megapolipeptins by genome mining of a Burkholderiales bacteria collection.</title>
        <authorList>
            <person name="Paulo B.S."/>
            <person name="Recchia M.J.J."/>
            <person name="Lee S."/>
            <person name="Fergusson C.H."/>
            <person name="Romanowski S.B."/>
            <person name="Hernandez A."/>
            <person name="Krull N."/>
            <person name="Liu D.Y."/>
            <person name="Cavanagh H."/>
            <person name="Bos A."/>
            <person name="Gray C.A."/>
            <person name="Murphy B.T."/>
            <person name="Linington R.G."/>
            <person name="Eustaquio A.S."/>
        </authorList>
    </citation>
    <scope>NUCLEOTIDE SEQUENCE [LARGE SCALE GENOMIC DNA]</scope>
    <source>
        <strain evidence="4 5">RL17-335-BIF-A</strain>
    </source>
</reference>
<evidence type="ECO:0000259" key="3">
    <source>
        <dbReference type="Pfam" id="PF19305"/>
    </source>
</evidence>
<dbReference type="PANTHER" id="PTHR16943:SF8">
    <property type="entry name" value="2-METHYLCITRATE DEHYDRATASE"/>
    <property type="match status" value="1"/>
</dbReference>
<dbReference type="InterPro" id="IPR005656">
    <property type="entry name" value="MmgE_PrpD"/>
</dbReference>
<dbReference type="InterPro" id="IPR045336">
    <property type="entry name" value="MmgE_PrpD_N"/>
</dbReference>
<keyword evidence="5" id="KW-1185">Reference proteome</keyword>
<evidence type="ECO:0000256" key="1">
    <source>
        <dbReference type="ARBA" id="ARBA00006174"/>
    </source>
</evidence>
<comment type="caution">
    <text evidence="4">The sequence shown here is derived from an EMBL/GenBank/DDBJ whole genome shotgun (WGS) entry which is preliminary data.</text>
</comment>
<organism evidence="4 5">
    <name type="scientific">Paraburkholderia dilworthii</name>
    <dbReference type="NCBI Taxonomy" id="948106"/>
    <lineage>
        <taxon>Bacteria</taxon>
        <taxon>Pseudomonadati</taxon>
        <taxon>Pseudomonadota</taxon>
        <taxon>Betaproteobacteria</taxon>
        <taxon>Burkholderiales</taxon>
        <taxon>Burkholderiaceae</taxon>
        <taxon>Paraburkholderia</taxon>
    </lineage>
</organism>
<proteinExistence type="inferred from homology"/>
<dbReference type="Gene3D" id="1.10.4100.10">
    <property type="entry name" value="2-methylcitrate dehydratase PrpD"/>
    <property type="match status" value="1"/>
</dbReference>
<evidence type="ECO:0000313" key="4">
    <source>
        <dbReference type="EMBL" id="MFM0591827.1"/>
    </source>
</evidence>
<protein>
    <submittedName>
        <fullName evidence="4">MmgE/PrpD family protein</fullName>
    </submittedName>
</protein>